<dbReference type="STRING" id="39841.SAMN05660836_00706"/>
<feature type="transmembrane region" description="Helical" evidence="1">
    <location>
        <begin position="81"/>
        <end position="100"/>
    </location>
</feature>
<dbReference type="PANTHER" id="PTHR38139">
    <property type="entry name" value="GATE DOMAIN-CONTAINING PROTEIN"/>
    <property type="match status" value="1"/>
</dbReference>
<feature type="transmembrane region" description="Helical" evidence="1">
    <location>
        <begin position="257"/>
        <end position="277"/>
    </location>
</feature>
<dbReference type="Proteomes" id="UP000199611">
    <property type="component" value="Unassembled WGS sequence"/>
</dbReference>
<dbReference type="PANTHER" id="PTHR38139:SF1">
    <property type="entry name" value="NUCLEOSIDE TRANSPORTER_FEOB GTPASE GATE DOMAIN-CONTAINING PROTEIN"/>
    <property type="match status" value="1"/>
</dbReference>
<sequence>MVGMSVLRFKGRSQETDCISCDGVLCGELSMEPVVVFRKALNFTIPVLLIIGSGLAVAEILEETGIIQRISPIGRPLSRFARLPEVCGIAVVTATVSFLAANAMLQNMRENRVLTDRETFFASLLTGAVAPIKVTFTYHLPVILPALGLYAGCIYVATLWLGSIALLLFVLVVGRILLKDRKVDLDGFEEVRMIYREPQKSFKKALFRFLRRFARIGGTFFAVTVVVFFLVEAGLMLRIEHSIMPLAERLHLPGATLPAVAAYIASPIVGISMMGSLGRQHLVTDSQIITALLFGSIFMLPVLYLRFYLPQWISIFGIRLGTLRAVTSMVLVMAVRVAVLLAFMTLS</sequence>
<protein>
    <recommendedName>
        <fullName evidence="4">Nucleoside recognition protein</fullName>
    </recommendedName>
</protein>
<keyword evidence="1" id="KW-0472">Membrane</keyword>
<dbReference type="RefSeq" id="WP_093393487.1">
    <property type="nucleotide sequence ID" value="NZ_FOUU01000001.1"/>
</dbReference>
<feature type="transmembrane region" description="Helical" evidence="1">
    <location>
        <begin position="147"/>
        <end position="173"/>
    </location>
</feature>
<reference evidence="2 3" key="1">
    <citation type="submission" date="2016-10" db="EMBL/GenBank/DDBJ databases">
        <authorList>
            <person name="de Groot N.N."/>
        </authorList>
    </citation>
    <scope>NUCLEOTIDE SEQUENCE [LARGE SCALE GENOMIC DNA]</scope>
    <source>
        <strain evidence="2 3">DSM 9990</strain>
    </source>
</reference>
<feature type="transmembrane region" description="Helical" evidence="1">
    <location>
        <begin position="289"/>
        <end position="309"/>
    </location>
</feature>
<name>A0A1I4RNM5_9BACT</name>
<feature type="transmembrane region" description="Helical" evidence="1">
    <location>
        <begin position="213"/>
        <end position="237"/>
    </location>
</feature>
<dbReference type="EMBL" id="FOUU01000001">
    <property type="protein sequence ID" value="SFM53553.1"/>
    <property type="molecule type" value="Genomic_DNA"/>
</dbReference>
<dbReference type="OrthoDB" id="5415003at2"/>
<keyword evidence="1" id="KW-0812">Transmembrane</keyword>
<gene>
    <name evidence="2" type="ORF">SAMN05660836_00706</name>
</gene>
<evidence type="ECO:0000313" key="2">
    <source>
        <dbReference type="EMBL" id="SFM53553.1"/>
    </source>
</evidence>
<proteinExistence type="predicted"/>
<accession>A0A1I4RNM5</accession>
<evidence type="ECO:0008006" key="4">
    <source>
        <dbReference type="Google" id="ProtNLM"/>
    </source>
</evidence>
<feature type="transmembrane region" description="Helical" evidence="1">
    <location>
        <begin position="321"/>
        <end position="346"/>
    </location>
</feature>
<evidence type="ECO:0000256" key="1">
    <source>
        <dbReference type="SAM" id="Phobius"/>
    </source>
</evidence>
<organism evidence="2 3">
    <name type="scientific">Thermodesulforhabdus norvegica</name>
    <dbReference type="NCBI Taxonomy" id="39841"/>
    <lineage>
        <taxon>Bacteria</taxon>
        <taxon>Pseudomonadati</taxon>
        <taxon>Thermodesulfobacteriota</taxon>
        <taxon>Syntrophobacteria</taxon>
        <taxon>Syntrophobacterales</taxon>
        <taxon>Thermodesulforhabdaceae</taxon>
        <taxon>Thermodesulforhabdus</taxon>
    </lineage>
</organism>
<feature type="transmembrane region" description="Helical" evidence="1">
    <location>
        <begin position="40"/>
        <end position="61"/>
    </location>
</feature>
<feature type="transmembrane region" description="Helical" evidence="1">
    <location>
        <begin position="120"/>
        <end position="141"/>
    </location>
</feature>
<dbReference type="InterPro" id="IPR038880">
    <property type="entry name" value="MJ0871-like"/>
</dbReference>
<keyword evidence="3" id="KW-1185">Reference proteome</keyword>
<keyword evidence="1" id="KW-1133">Transmembrane helix</keyword>
<evidence type="ECO:0000313" key="3">
    <source>
        <dbReference type="Proteomes" id="UP000199611"/>
    </source>
</evidence>
<dbReference type="AlphaFoldDB" id="A0A1I4RNM5"/>